<keyword evidence="8" id="KW-0675">Receptor</keyword>
<evidence type="ECO:0000256" key="2">
    <source>
        <dbReference type="ARBA" id="ARBA00022475"/>
    </source>
</evidence>
<feature type="transmembrane region" description="Helical" evidence="10">
    <location>
        <begin position="25"/>
        <end position="45"/>
    </location>
</feature>
<reference evidence="12" key="1">
    <citation type="submission" date="2025-08" db="UniProtKB">
        <authorList>
            <consortium name="RefSeq"/>
        </authorList>
    </citation>
    <scope>IDENTIFICATION</scope>
    <source>
        <tissue evidence="12">Whole body</tissue>
    </source>
</reference>
<dbReference type="GeneID" id="107071093"/>
<dbReference type="PANTHER" id="PTHR21137:SF35">
    <property type="entry name" value="ODORANT RECEPTOR 19A-RELATED"/>
    <property type="match status" value="1"/>
</dbReference>
<organism evidence="11 12">
    <name type="scientific">Polistes dominula</name>
    <name type="common">European paper wasp</name>
    <name type="synonym">Vespa dominula</name>
    <dbReference type="NCBI Taxonomy" id="743375"/>
    <lineage>
        <taxon>Eukaryota</taxon>
        <taxon>Metazoa</taxon>
        <taxon>Ecdysozoa</taxon>
        <taxon>Arthropoda</taxon>
        <taxon>Hexapoda</taxon>
        <taxon>Insecta</taxon>
        <taxon>Pterygota</taxon>
        <taxon>Neoptera</taxon>
        <taxon>Endopterygota</taxon>
        <taxon>Hymenoptera</taxon>
        <taxon>Apocrita</taxon>
        <taxon>Aculeata</taxon>
        <taxon>Vespoidea</taxon>
        <taxon>Vespidae</taxon>
        <taxon>Polistinae</taxon>
        <taxon>Polistini</taxon>
        <taxon>Polistes</taxon>
    </lineage>
</organism>
<name>A0ABM1IYJ7_POLDO</name>
<sequence>MELPFDATKSPIYELVNVVQFLQEFMAASMSSMLSAILVTLILHVDGQVEIICRQLSNISSTIRNGESCNKILKLSIYKHQRIIAFTDNIENIFTYIALIQFLSNTLVICSLGFLIVTSLDSQKKAVILAKTVPYYVLANLEAFALCYAGEYLTSKSADIERAAYHLTWYELNPKESRFLLLLMVRSRKPFVITAGKFMNLSLEVFASMLKASGSYVSVLYAMY</sequence>
<dbReference type="PANTHER" id="PTHR21137">
    <property type="entry name" value="ODORANT RECEPTOR"/>
    <property type="match status" value="1"/>
</dbReference>
<keyword evidence="4 10" id="KW-0812">Transmembrane</keyword>
<evidence type="ECO:0000256" key="8">
    <source>
        <dbReference type="ARBA" id="ARBA00023170"/>
    </source>
</evidence>
<dbReference type="Proteomes" id="UP000694924">
    <property type="component" value="Unplaced"/>
</dbReference>
<evidence type="ECO:0000313" key="12">
    <source>
        <dbReference type="RefSeq" id="XP_015185284.1"/>
    </source>
</evidence>
<keyword evidence="5" id="KW-0552">Olfaction</keyword>
<evidence type="ECO:0000256" key="10">
    <source>
        <dbReference type="SAM" id="Phobius"/>
    </source>
</evidence>
<keyword evidence="7 10" id="KW-0472">Membrane</keyword>
<evidence type="ECO:0000256" key="3">
    <source>
        <dbReference type="ARBA" id="ARBA00022606"/>
    </source>
</evidence>
<keyword evidence="11" id="KW-1185">Reference proteome</keyword>
<evidence type="ECO:0000256" key="5">
    <source>
        <dbReference type="ARBA" id="ARBA00022725"/>
    </source>
</evidence>
<comment type="subcellular location">
    <subcellularLocation>
        <location evidence="1">Cell membrane</location>
        <topology evidence="1">Multi-pass membrane protein</topology>
    </subcellularLocation>
</comment>
<dbReference type="InterPro" id="IPR004117">
    <property type="entry name" value="7tm6_olfct_rcpt"/>
</dbReference>
<dbReference type="RefSeq" id="XP_015185284.1">
    <property type="nucleotide sequence ID" value="XM_015329798.1"/>
</dbReference>
<accession>A0ABM1IYJ7</accession>
<feature type="transmembrane region" description="Helical" evidence="10">
    <location>
        <begin position="93"/>
        <end position="117"/>
    </location>
</feature>
<keyword evidence="3" id="KW-0716">Sensory transduction</keyword>
<dbReference type="Pfam" id="PF02949">
    <property type="entry name" value="7tm_6"/>
    <property type="match status" value="1"/>
</dbReference>
<gene>
    <name evidence="12" type="primary">LOC107071093</name>
</gene>
<keyword evidence="6 10" id="KW-1133">Transmembrane helix</keyword>
<keyword evidence="2" id="KW-1003">Cell membrane</keyword>
<protein>
    <submittedName>
        <fullName evidence="12">Odorant receptor 4-like</fullName>
    </submittedName>
</protein>
<evidence type="ECO:0000256" key="1">
    <source>
        <dbReference type="ARBA" id="ARBA00004651"/>
    </source>
</evidence>
<keyword evidence="9" id="KW-0807">Transducer</keyword>
<proteinExistence type="predicted"/>
<evidence type="ECO:0000256" key="9">
    <source>
        <dbReference type="ARBA" id="ARBA00023224"/>
    </source>
</evidence>
<evidence type="ECO:0000256" key="7">
    <source>
        <dbReference type="ARBA" id="ARBA00023136"/>
    </source>
</evidence>
<evidence type="ECO:0000313" key="11">
    <source>
        <dbReference type="Proteomes" id="UP000694924"/>
    </source>
</evidence>
<evidence type="ECO:0000256" key="4">
    <source>
        <dbReference type="ARBA" id="ARBA00022692"/>
    </source>
</evidence>
<evidence type="ECO:0000256" key="6">
    <source>
        <dbReference type="ARBA" id="ARBA00022989"/>
    </source>
</evidence>